<sequence length="236" mass="26054">MTHKTYFHNFFIPLCAALSDDEFLAFADTVLANLNRDAAAHADDIAYLAPLVEGLRTAHGQRGEQGKSATAATLRTAVKNFLAWAKLTNTTKVFPAFPDRNQAERIDIFPGGMDALYQADYTNILKRARYYLDRIGTTYSNQTKVDTKEAETQFKLLRDALEGRVTDHATRQEGSAAVDAEELKVCLGLYRAYTGRLHEYFENPEVAYSFFPFPNTVGAAADGNLPALPAPAHPAS</sequence>
<keyword evidence="2" id="KW-1185">Reference proteome</keyword>
<gene>
    <name evidence="1" type="ORF">AAFH49_00365</name>
</gene>
<organism evidence="1 2">
    <name type="scientific">Hymenobacter segetis</name>
    <dbReference type="NCBI Taxonomy" id="2025509"/>
    <lineage>
        <taxon>Bacteria</taxon>
        <taxon>Pseudomonadati</taxon>
        <taxon>Bacteroidota</taxon>
        <taxon>Cytophagia</taxon>
        <taxon>Cytophagales</taxon>
        <taxon>Hymenobacteraceae</taxon>
        <taxon>Hymenobacter</taxon>
    </lineage>
</organism>
<dbReference type="EMBL" id="JBCEVZ010000001">
    <property type="protein sequence ID" value="MEL5992638.1"/>
    <property type="molecule type" value="Genomic_DNA"/>
</dbReference>
<evidence type="ECO:0000313" key="1">
    <source>
        <dbReference type="EMBL" id="MEL5992638.1"/>
    </source>
</evidence>
<reference evidence="1 2" key="1">
    <citation type="journal article" date="2018" name="Arch. Microbiol.">
        <title>Hymenobacter segetis sp. nov., isolated from soil.</title>
        <authorList>
            <person name="Ten L.N."/>
            <person name="Lim S.J."/>
            <person name="Kim B.O."/>
            <person name="Kang I.K."/>
            <person name="Jung H.Y."/>
        </authorList>
    </citation>
    <scope>NUCLEOTIDE SEQUENCE [LARGE SCALE GENOMIC DNA]</scope>
    <source>
        <strain evidence="1 2">S7-3-11</strain>
    </source>
</reference>
<name>A0ABU9LPP4_9BACT</name>
<evidence type="ECO:0000313" key="2">
    <source>
        <dbReference type="Proteomes" id="UP001479606"/>
    </source>
</evidence>
<dbReference type="RefSeq" id="WP_342295123.1">
    <property type="nucleotide sequence ID" value="NZ_JBCEVZ010000001.1"/>
</dbReference>
<protein>
    <submittedName>
        <fullName evidence="1">Uncharacterized protein</fullName>
    </submittedName>
</protein>
<proteinExistence type="predicted"/>
<comment type="caution">
    <text evidence="1">The sequence shown here is derived from an EMBL/GenBank/DDBJ whole genome shotgun (WGS) entry which is preliminary data.</text>
</comment>
<dbReference type="Proteomes" id="UP001479606">
    <property type="component" value="Unassembled WGS sequence"/>
</dbReference>
<accession>A0ABU9LPP4</accession>